<dbReference type="SUPFAM" id="SSF48208">
    <property type="entry name" value="Six-hairpin glycosidases"/>
    <property type="match status" value="1"/>
</dbReference>
<evidence type="ECO:0000313" key="5">
    <source>
        <dbReference type="Proteomes" id="UP000295063"/>
    </source>
</evidence>
<reference evidence="4 5" key="1">
    <citation type="submission" date="2019-03" db="EMBL/GenBank/DDBJ databases">
        <title>Genomic Encyclopedia of Type Strains, Phase IV (KMG-IV): sequencing the most valuable type-strain genomes for metagenomic binning, comparative biology and taxonomic classification.</title>
        <authorList>
            <person name="Goeker M."/>
        </authorList>
    </citation>
    <scope>NUCLEOTIDE SEQUENCE [LARGE SCALE GENOMIC DNA]</scope>
    <source>
        <strain evidence="4 5">DSM 15969</strain>
    </source>
</reference>
<accession>A0A4R1PU15</accession>
<comment type="caution">
    <text evidence="4">The sequence shown here is derived from an EMBL/GenBank/DDBJ whole genome shotgun (WGS) entry which is preliminary data.</text>
</comment>
<dbReference type="InterPro" id="IPR012341">
    <property type="entry name" value="6hp_glycosidase-like_sf"/>
</dbReference>
<dbReference type="InterPro" id="IPR002037">
    <property type="entry name" value="Glyco_hydro_8"/>
</dbReference>
<dbReference type="Pfam" id="PF01270">
    <property type="entry name" value="Glyco_hydro_8"/>
    <property type="match status" value="1"/>
</dbReference>
<evidence type="ECO:0000256" key="3">
    <source>
        <dbReference type="ARBA" id="ARBA00023295"/>
    </source>
</evidence>
<evidence type="ECO:0000313" key="4">
    <source>
        <dbReference type="EMBL" id="TCL33577.1"/>
    </source>
</evidence>
<organism evidence="4 5">
    <name type="scientific">Anaerospora hongkongensis</name>
    <dbReference type="NCBI Taxonomy" id="244830"/>
    <lineage>
        <taxon>Bacteria</taxon>
        <taxon>Bacillati</taxon>
        <taxon>Bacillota</taxon>
        <taxon>Negativicutes</taxon>
        <taxon>Selenomonadales</taxon>
        <taxon>Sporomusaceae</taxon>
        <taxon>Anaerospora</taxon>
    </lineage>
</organism>
<dbReference type="AlphaFoldDB" id="A0A4R1PU15"/>
<dbReference type="Proteomes" id="UP000295063">
    <property type="component" value="Unassembled WGS sequence"/>
</dbReference>
<dbReference type="GO" id="GO:0005975">
    <property type="term" value="P:carbohydrate metabolic process"/>
    <property type="evidence" value="ECO:0007669"/>
    <property type="project" value="InterPro"/>
</dbReference>
<protein>
    <submittedName>
        <fullName evidence="4">Glycosyl hydrolase family 8</fullName>
    </submittedName>
</protein>
<dbReference type="OrthoDB" id="1779554at2"/>
<dbReference type="Gene3D" id="1.50.10.10">
    <property type="match status" value="1"/>
</dbReference>
<dbReference type="InterPro" id="IPR008928">
    <property type="entry name" value="6-hairpin_glycosidase_sf"/>
</dbReference>
<keyword evidence="2 4" id="KW-0378">Hydrolase</keyword>
<keyword evidence="5" id="KW-1185">Reference proteome</keyword>
<sequence>MRTKSMSILTIVLLLVVGSGAYLYFYQPRYLETESFIKKHMLNPNGTLATYLSDTPAISPDLAHGREALSESLGLWLEYAVENKDKALFQQNYAILRQYFFAPEGFVYWKISPDGKSDVTTNALVDDLRLVDALLAAHQLWGQEEWAQTAGAIGNAVSLYLVKSNTFVDFYDRKYNKSADVLTLSYLDPRPLKKLGQWKPAEQPLYDRAIGAIQAIPNDGTFFPKSYHLPTGQYAYDPVVNLIDQLLIALHRASQGIPSPELTAFLKNEFQIRGLIYGGYDRMSHEAPVKFESPSVYALAILYSLERNDTEWALALYKRMLQLQHRSGEYQGGYVSDNQTHIFDNVFPLLAEVRLYKTKMLPVMYIWMTEEKR</sequence>
<comment type="similarity">
    <text evidence="1">Belongs to the glycosyl hydrolase 8 (cellulase D) family.</text>
</comment>
<gene>
    <name evidence="4" type="ORF">EV210_11734</name>
</gene>
<evidence type="ECO:0000256" key="2">
    <source>
        <dbReference type="ARBA" id="ARBA00022801"/>
    </source>
</evidence>
<dbReference type="EMBL" id="SLUI01000017">
    <property type="protein sequence ID" value="TCL33577.1"/>
    <property type="molecule type" value="Genomic_DNA"/>
</dbReference>
<keyword evidence="3" id="KW-0326">Glycosidase</keyword>
<evidence type="ECO:0000256" key="1">
    <source>
        <dbReference type="ARBA" id="ARBA00009209"/>
    </source>
</evidence>
<proteinExistence type="inferred from homology"/>
<name>A0A4R1PU15_9FIRM</name>
<dbReference type="GO" id="GO:0004553">
    <property type="term" value="F:hydrolase activity, hydrolyzing O-glycosyl compounds"/>
    <property type="evidence" value="ECO:0007669"/>
    <property type="project" value="InterPro"/>
</dbReference>